<feature type="transmembrane region" description="Helical" evidence="10">
    <location>
        <begin position="345"/>
        <end position="366"/>
    </location>
</feature>
<dbReference type="GeneID" id="9187352"/>
<dbReference type="Gene3D" id="1.20.1560.10">
    <property type="entry name" value="ABC transporter type 1, transmembrane domain"/>
    <property type="match status" value="1"/>
</dbReference>
<dbReference type="KEGG" id="tml:GSTUM_00011168001"/>
<evidence type="ECO:0000256" key="6">
    <source>
        <dbReference type="ARBA" id="ARBA00022989"/>
    </source>
</evidence>
<evidence type="ECO:0000259" key="11">
    <source>
        <dbReference type="PROSITE" id="PS50893"/>
    </source>
</evidence>
<proteinExistence type="inferred from homology"/>
<dbReference type="GO" id="GO:0016887">
    <property type="term" value="F:ATP hydrolysis activity"/>
    <property type="evidence" value="ECO:0007669"/>
    <property type="project" value="InterPro"/>
</dbReference>
<dbReference type="InterPro" id="IPR017871">
    <property type="entry name" value="ABC_transporter-like_CS"/>
</dbReference>
<feature type="region of interest" description="Disordered" evidence="9">
    <location>
        <begin position="977"/>
        <end position="1062"/>
    </location>
</feature>
<dbReference type="SUPFAM" id="SSF90123">
    <property type="entry name" value="ABC transporter transmembrane region"/>
    <property type="match status" value="1"/>
</dbReference>
<dbReference type="HOGENOM" id="CLU_000604_6_1_1"/>
<dbReference type="GO" id="GO:0000329">
    <property type="term" value="C:fungal-type vacuole membrane"/>
    <property type="evidence" value="ECO:0007669"/>
    <property type="project" value="EnsemblFungi"/>
</dbReference>
<dbReference type="SUPFAM" id="SSF52540">
    <property type="entry name" value="P-loop containing nucleoside triphosphate hydrolases"/>
    <property type="match status" value="1"/>
</dbReference>
<dbReference type="EMBL" id="FN430362">
    <property type="protein sequence ID" value="CAZ85989.1"/>
    <property type="molecule type" value="Genomic_DNA"/>
</dbReference>
<dbReference type="Pfam" id="PF00664">
    <property type="entry name" value="ABC_membrane"/>
    <property type="match status" value="1"/>
</dbReference>
<evidence type="ECO:0000256" key="1">
    <source>
        <dbReference type="ARBA" id="ARBA00004141"/>
    </source>
</evidence>
<comment type="subcellular location">
    <subcellularLocation>
        <location evidence="1">Membrane</location>
        <topology evidence="1">Multi-pass membrane protein</topology>
    </subcellularLocation>
</comment>
<feature type="domain" description="ABC transmembrane type-1" evidence="12">
    <location>
        <begin position="348"/>
        <end position="635"/>
    </location>
</feature>
<evidence type="ECO:0000256" key="3">
    <source>
        <dbReference type="ARBA" id="ARBA00022692"/>
    </source>
</evidence>
<evidence type="ECO:0000313" key="14">
    <source>
        <dbReference type="Proteomes" id="UP000006911"/>
    </source>
</evidence>
<dbReference type="GO" id="GO:0071996">
    <property type="term" value="P:glutathione transmembrane import into vacuole"/>
    <property type="evidence" value="ECO:0007669"/>
    <property type="project" value="EnsemblFungi"/>
</dbReference>
<dbReference type="FunFam" id="1.20.1560.10:FF:000050">
    <property type="entry name" value="Vacuolar ABC heavy metal transporter (Hmt1)"/>
    <property type="match status" value="1"/>
</dbReference>
<keyword evidence="7 10" id="KW-0472">Membrane</keyword>
<evidence type="ECO:0000259" key="12">
    <source>
        <dbReference type="PROSITE" id="PS50929"/>
    </source>
</evidence>
<feature type="transmembrane region" description="Helical" evidence="10">
    <location>
        <begin position="117"/>
        <end position="139"/>
    </location>
</feature>
<evidence type="ECO:0000256" key="8">
    <source>
        <dbReference type="ARBA" id="ARBA00024363"/>
    </source>
</evidence>
<dbReference type="InterPro" id="IPR003439">
    <property type="entry name" value="ABC_transporter-like_ATP-bd"/>
</dbReference>
<dbReference type="PROSITE" id="PS50893">
    <property type="entry name" value="ABC_TRANSPORTER_2"/>
    <property type="match status" value="1"/>
</dbReference>
<reference evidence="13 14" key="1">
    <citation type="journal article" date="2010" name="Nature">
        <title>Perigord black truffle genome uncovers evolutionary origins and mechanisms of symbiosis.</title>
        <authorList>
            <person name="Martin F."/>
            <person name="Kohler A."/>
            <person name="Murat C."/>
            <person name="Balestrini R."/>
            <person name="Coutinho P.M."/>
            <person name="Jaillon O."/>
            <person name="Montanini B."/>
            <person name="Morin E."/>
            <person name="Noel B."/>
            <person name="Percudani R."/>
            <person name="Porcel B."/>
            <person name="Rubini A."/>
            <person name="Amicucci A."/>
            <person name="Amselem J."/>
            <person name="Anthouard V."/>
            <person name="Arcioni S."/>
            <person name="Artiguenave F."/>
            <person name="Aury J.M."/>
            <person name="Ballario P."/>
            <person name="Bolchi A."/>
            <person name="Brenna A."/>
            <person name="Brun A."/>
            <person name="Buee M."/>
            <person name="Cantarel B."/>
            <person name="Chevalier G."/>
            <person name="Couloux A."/>
            <person name="Da Silva C."/>
            <person name="Denoeud F."/>
            <person name="Duplessis S."/>
            <person name="Ghignone S."/>
            <person name="Hilselberger B."/>
            <person name="Iotti M."/>
            <person name="Marcais B."/>
            <person name="Mello A."/>
            <person name="Miranda M."/>
            <person name="Pacioni G."/>
            <person name="Quesneville H."/>
            <person name="Riccioni C."/>
            <person name="Ruotolo R."/>
            <person name="Splivallo R."/>
            <person name="Stocchi V."/>
            <person name="Tisserant E."/>
            <person name="Viscomi A.R."/>
            <person name="Zambonelli A."/>
            <person name="Zampieri E."/>
            <person name="Henrissat B."/>
            <person name="Lebrun M.H."/>
            <person name="Paolocci F."/>
            <person name="Bonfante P."/>
            <person name="Ottonello S."/>
            <person name="Wincker P."/>
        </authorList>
    </citation>
    <scope>NUCLEOTIDE SEQUENCE [LARGE SCALE GENOMIC DNA]</scope>
    <source>
        <strain evidence="13 14">Mel28</strain>
    </source>
</reference>
<keyword evidence="4" id="KW-0547">Nucleotide-binding</keyword>
<feature type="compositionally biased region" description="Acidic residues" evidence="9">
    <location>
        <begin position="921"/>
        <end position="933"/>
    </location>
</feature>
<keyword evidence="5" id="KW-0067">ATP-binding</keyword>
<dbReference type="Proteomes" id="UP000006911">
    <property type="component" value="Unassembled WGS sequence"/>
</dbReference>
<feature type="region of interest" description="Disordered" evidence="9">
    <location>
        <begin position="909"/>
        <end position="951"/>
    </location>
</feature>
<dbReference type="PANTHER" id="PTHR24221:SF651">
    <property type="entry name" value="HEAVY METAL TOLERANCE PROTEIN"/>
    <property type="match status" value="1"/>
</dbReference>
<feature type="region of interest" description="Disordered" evidence="9">
    <location>
        <begin position="1078"/>
        <end position="1107"/>
    </location>
</feature>
<feature type="transmembrane region" description="Helical" evidence="10">
    <location>
        <begin position="182"/>
        <end position="203"/>
    </location>
</feature>
<evidence type="ECO:0000256" key="2">
    <source>
        <dbReference type="ARBA" id="ARBA00022448"/>
    </source>
</evidence>
<feature type="transmembrane region" description="Helical" evidence="10">
    <location>
        <begin position="30"/>
        <end position="49"/>
    </location>
</feature>
<dbReference type="GO" id="GO:0036249">
    <property type="term" value="P:cadmium ion import into vacuole"/>
    <property type="evidence" value="ECO:0007669"/>
    <property type="project" value="EnsemblFungi"/>
</dbReference>
<dbReference type="FunFam" id="3.40.50.300:FF:000186">
    <property type="entry name" value="ATP-binding cassette sub-family B member 7, mitochondrial"/>
    <property type="match status" value="1"/>
</dbReference>
<name>D5GN96_TUBMM</name>
<accession>D5GN96</accession>
<protein>
    <submittedName>
        <fullName evidence="13">(Perigord truffle) hypothetical protein</fullName>
    </submittedName>
</protein>
<dbReference type="RefSeq" id="XP_002841798.1">
    <property type="nucleotide sequence ID" value="XM_002841752.1"/>
</dbReference>
<evidence type="ECO:0000256" key="10">
    <source>
        <dbReference type="SAM" id="Phobius"/>
    </source>
</evidence>
<dbReference type="InterPro" id="IPR027417">
    <property type="entry name" value="P-loop_NTPase"/>
</dbReference>
<evidence type="ECO:0000256" key="5">
    <source>
        <dbReference type="ARBA" id="ARBA00022840"/>
    </source>
</evidence>
<feature type="compositionally biased region" description="Low complexity" evidence="9">
    <location>
        <begin position="1036"/>
        <end position="1058"/>
    </location>
</feature>
<dbReference type="InterPro" id="IPR036640">
    <property type="entry name" value="ABC1_TM_sf"/>
</dbReference>
<dbReference type="CDD" id="cd03253">
    <property type="entry name" value="ABCC_ATM1_transporter"/>
    <property type="match status" value="1"/>
</dbReference>
<dbReference type="InterPro" id="IPR003593">
    <property type="entry name" value="AAA+_ATPase"/>
</dbReference>
<dbReference type="OMA" id="SWWEYLK"/>
<dbReference type="GO" id="GO:0098849">
    <property type="term" value="P:cellular detoxification of cadmium ion"/>
    <property type="evidence" value="ECO:0007669"/>
    <property type="project" value="EnsemblFungi"/>
</dbReference>
<comment type="similarity">
    <text evidence="8">Belongs to the ABC transporter superfamily. ABCB family. Heavy Metal importer (TC 3.A.1.210) subfamily.</text>
</comment>
<feature type="compositionally biased region" description="Polar residues" evidence="9">
    <location>
        <begin position="977"/>
        <end position="990"/>
    </location>
</feature>
<feature type="region of interest" description="Disordered" evidence="9">
    <location>
        <begin position="262"/>
        <end position="284"/>
    </location>
</feature>
<organism evidence="13 14">
    <name type="scientific">Tuber melanosporum (strain Mel28)</name>
    <name type="common">Perigord black truffle</name>
    <dbReference type="NCBI Taxonomy" id="656061"/>
    <lineage>
        <taxon>Eukaryota</taxon>
        <taxon>Fungi</taxon>
        <taxon>Dikarya</taxon>
        <taxon>Ascomycota</taxon>
        <taxon>Pezizomycotina</taxon>
        <taxon>Pezizomycetes</taxon>
        <taxon>Pezizales</taxon>
        <taxon>Tuberaceae</taxon>
        <taxon>Tuber</taxon>
    </lineage>
</organism>
<dbReference type="Gene3D" id="3.40.50.300">
    <property type="entry name" value="P-loop containing nucleotide triphosphate hydrolases"/>
    <property type="match status" value="1"/>
</dbReference>
<gene>
    <name evidence="13" type="ORF">GSTUM_00011168001</name>
</gene>
<keyword evidence="14" id="KW-1185">Reference proteome</keyword>
<dbReference type="Pfam" id="PF00005">
    <property type="entry name" value="ABC_tran"/>
    <property type="match status" value="1"/>
</dbReference>
<dbReference type="eggNOG" id="KOG0056">
    <property type="taxonomic scope" value="Eukaryota"/>
</dbReference>
<evidence type="ECO:0000256" key="4">
    <source>
        <dbReference type="ARBA" id="ARBA00022741"/>
    </source>
</evidence>
<feature type="transmembrane region" description="Helical" evidence="10">
    <location>
        <begin position="386"/>
        <end position="409"/>
    </location>
</feature>
<dbReference type="InterPro" id="IPR039421">
    <property type="entry name" value="Type_1_exporter"/>
</dbReference>
<feature type="domain" description="ABC transporter" evidence="11">
    <location>
        <begin position="669"/>
        <end position="903"/>
    </location>
</feature>
<keyword evidence="3 10" id="KW-0812">Transmembrane</keyword>
<dbReference type="CDD" id="cd18583">
    <property type="entry name" value="ABC_6TM_HMT1"/>
    <property type="match status" value="1"/>
</dbReference>
<feature type="transmembrane region" description="Helical" evidence="10">
    <location>
        <begin position="151"/>
        <end position="170"/>
    </location>
</feature>
<feature type="transmembrane region" description="Helical" evidence="10">
    <location>
        <begin position="466"/>
        <end position="485"/>
    </location>
</feature>
<dbReference type="AlphaFoldDB" id="D5GN96"/>
<dbReference type="PROSITE" id="PS00211">
    <property type="entry name" value="ABC_TRANSPORTER_1"/>
    <property type="match status" value="1"/>
</dbReference>
<feature type="transmembrane region" description="Helical" evidence="10">
    <location>
        <begin position="238"/>
        <end position="257"/>
    </location>
</feature>
<dbReference type="STRING" id="656061.D5GN96"/>
<keyword evidence="2" id="KW-0813">Transport</keyword>
<dbReference type="GO" id="GO:0044604">
    <property type="term" value="F:ABC-type phytochelatin transporter activity"/>
    <property type="evidence" value="ECO:0007669"/>
    <property type="project" value="EnsemblFungi"/>
</dbReference>
<keyword evidence="6 10" id="KW-1133">Transmembrane helix</keyword>
<dbReference type="PANTHER" id="PTHR24221">
    <property type="entry name" value="ATP-BINDING CASSETTE SUB-FAMILY B"/>
    <property type="match status" value="1"/>
</dbReference>
<sequence>MENNGNIVSLGDTYHPGTSLAPDVVFYIHYAYPVSLFFFFLFTLTWWGISTSESSKPTPPPVTGIYDNGKRKKRRQRSGRANSGLFGRIAERFPGGAKAKGKKVADDKLTPLRKAAFNWLLVGVIFTLVANSTNVILHALTKKGWWCGKDYVICTVSLLFIYAIILISQLDNILYPTLPHLASWFFGLVGEVVLLVANIFTYGEKHGPLIGGSGVGVGASKNRFSLHNWDIVDLSIDVLRIVFLVLLVGLYVFLIILSGQESDDSDSEESSSLLASSSSSTVDGAPDYGSVPAHRKHGVPEPSTHAPAGWGRRAVVGKQSWWEYVQGYTIFFPYLWPSKDRRLQFLMIICFILMVLQRGINVMVPIQLGKITNILGGSNGELPRLPYVQILLYIVYRFLQGNMGILGAIRSMLWIPIGQYSYQALSTSAFEHVHSLSLDFHLGKKTGEVLSALSKGNAINTFLEQVTFQVVPMLFDLVVAVVYFLVSFDAYYALIVAIVTLCYLYITVRMAQWRADIRREMVNRSRDEDAVKNDSMVAYETVKYFNAEGYEFGRYRDAVRAYQKAEYKVLFSLNIMNVTQNLVFTIGLVVACFLSAWQVSTGETSVGSFVSLLAYLAQLQGPLNFFGTFYRSIQSSMINSERMLELFKEQPTVVDAPHAEKLTKCEGEISFKDVHFSYDARKPALRGLDFVAKPGTTTAFVGESGGGKTTVLRLLFRFYNIEEGSIEVDGKDVRDITIDSLRSHIGVVPQDTVLFNESVMYNLKYANPNATDEMVFEACRAASIHDKIMSFPDRYNTKVGERGLRLSGGEKQRVAIARTILKNPKIILLDEATAALDSETEQHIQAALRELAKGRTTLVIAHRLSTITAANQILCLHEGQVAEAGTHDELLAKNGRYAMMWRKQIRAEQKQKKAAMKKDDESESSTEDTDESLIDLAPSHPSGFPGNGSMLENEAVTPEMIDTPPGELSLMPVIASAQNTAGGGPSTTEIEVTPKTAAAERVVEESPVLSPVTSPLASPEPPSRKGKGKNRGGLRRSGSALSASVGGSSGGPPLSSHGKWSTRGIKRALSFKDSILHRRSAGVAGSGSPSGSERGSERGSGRSIDNK</sequence>
<feature type="compositionally biased region" description="Basic and acidic residues" evidence="9">
    <location>
        <begin position="1094"/>
        <end position="1107"/>
    </location>
</feature>
<evidence type="ECO:0000256" key="9">
    <source>
        <dbReference type="SAM" id="MobiDB-lite"/>
    </source>
</evidence>
<evidence type="ECO:0000313" key="13">
    <source>
        <dbReference type="EMBL" id="CAZ85989.1"/>
    </source>
</evidence>
<feature type="region of interest" description="Disordered" evidence="9">
    <location>
        <begin position="52"/>
        <end position="80"/>
    </location>
</feature>
<dbReference type="PROSITE" id="PS50929">
    <property type="entry name" value="ABC_TM1F"/>
    <property type="match status" value="1"/>
</dbReference>
<dbReference type="InterPro" id="IPR011527">
    <property type="entry name" value="ABC1_TM_dom"/>
</dbReference>
<dbReference type="SMART" id="SM00382">
    <property type="entry name" value="AAA"/>
    <property type="match status" value="1"/>
</dbReference>
<feature type="compositionally biased region" description="Basic residues" evidence="9">
    <location>
        <begin position="1024"/>
        <end position="1034"/>
    </location>
</feature>
<evidence type="ECO:0000256" key="7">
    <source>
        <dbReference type="ARBA" id="ARBA00023136"/>
    </source>
</evidence>
<dbReference type="InParanoid" id="D5GN96"/>
<feature type="compositionally biased region" description="Basic and acidic residues" evidence="9">
    <location>
        <begin position="909"/>
        <end position="920"/>
    </location>
</feature>
<feature type="compositionally biased region" description="Low complexity" evidence="9">
    <location>
        <begin position="270"/>
        <end position="280"/>
    </location>
</feature>
<feature type="transmembrane region" description="Helical" evidence="10">
    <location>
        <begin position="491"/>
        <end position="511"/>
    </location>
</feature>
<feature type="compositionally biased region" description="Low complexity" evidence="9">
    <location>
        <begin position="1081"/>
        <end position="1093"/>
    </location>
</feature>
<dbReference type="GO" id="GO:0036246">
    <property type="term" value="P:phytochelatin 2 import into vacuole"/>
    <property type="evidence" value="ECO:0007669"/>
    <property type="project" value="EnsemblFungi"/>
</dbReference>
<dbReference type="GO" id="GO:0005524">
    <property type="term" value="F:ATP binding"/>
    <property type="evidence" value="ECO:0007669"/>
    <property type="project" value="UniProtKB-KW"/>
</dbReference>